<dbReference type="PANTHER" id="PTHR46705:SF11">
    <property type="entry name" value="DOMAIN OF UNKNOWN FUNCTION DB DOMAIN-CONTAINING PROTEIN"/>
    <property type="match status" value="1"/>
</dbReference>
<feature type="chain" id="PRO_5040218868" description="Domain of unknown function DB domain-containing protein" evidence="1">
    <location>
        <begin position="18"/>
        <end position="213"/>
    </location>
</feature>
<evidence type="ECO:0000313" key="4">
    <source>
        <dbReference type="Proteomes" id="UP001152747"/>
    </source>
</evidence>
<dbReference type="Proteomes" id="UP001152747">
    <property type="component" value="Unassembled WGS sequence"/>
</dbReference>
<organism evidence="3 4">
    <name type="scientific">Caenorhabditis angaria</name>
    <dbReference type="NCBI Taxonomy" id="860376"/>
    <lineage>
        <taxon>Eukaryota</taxon>
        <taxon>Metazoa</taxon>
        <taxon>Ecdysozoa</taxon>
        <taxon>Nematoda</taxon>
        <taxon>Chromadorea</taxon>
        <taxon>Rhabditida</taxon>
        <taxon>Rhabditina</taxon>
        <taxon>Rhabditomorpha</taxon>
        <taxon>Rhabditoidea</taxon>
        <taxon>Rhabditidae</taxon>
        <taxon>Peloderinae</taxon>
        <taxon>Caenorhabditis</taxon>
    </lineage>
</organism>
<accession>A0A9P1N8F5</accession>
<dbReference type="Pfam" id="PF01682">
    <property type="entry name" value="DB"/>
    <property type="match status" value="1"/>
</dbReference>
<sequence>MLHFLIFFLFLFENTYQCISGCIGLGLCLSPPMLSMPFGCPCGSGFICMRGACVARAAGAKTFQDEPIRRHPSSSSNSDIKTPDEHFQTCCTILDVLPSCSNLCSYSQYTSEQVQSSILSISTCPMTEIPKIHFCASRGANHTECCDREMIPKQCTSFCDQSGDKKNEISINQLACVYHFNEMKQCFFDHATTEYYESNRGEVIEEITGLAHY</sequence>
<name>A0A9P1N8F5_9PELO</name>
<dbReference type="PANTHER" id="PTHR46705">
    <property type="entry name" value="PROTEIN CBG09805"/>
    <property type="match status" value="1"/>
</dbReference>
<protein>
    <recommendedName>
        <fullName evidence="2">Domain of unknown function DB domain-containing protein</fullName>
    </recommendedName>
</protein>
<gene>
    <name evidence="3" type="ORF">CAMP_LOCUS14269</name>
</gene>
<keyword evidence="1" id="KW-0732">Signal</keyword>
<reference evidence="3" key="1">
    <citation type="submission" date="2022-11" db="EMBL/GenBank/DDBJ databases">
        <authorList>
            <person name="Kikuchi T."/>
        </authorList>
    </citation>
    <scope>NUCLEOTIDE SEQUENCE</scope>
    <source>
        <strain evidence="3">PS1010</strain>
    </source>
</reference>
<feature type="signal peptide" evidence="1">
    <location>
        <begin position="1"/>
        <end position="17"/>
    </location>
</feature>
<feature type="domain" description="Domain of unknown function DB" evidence="2">
    <location>
        <begin position="90"/>
        <end position="187"/>
    </location>
</feature>
<keyword evidence="4" id="KW-1185">Reference proteome</keyword>
<dbReference type="AlphaFoldDB" id="A0A9P1N8F5"/>
<evidence type="ECO:0000313" key="3">
    <source>
        <dbReference type="EMBL" id="CAI5451632.1"/>
    </source>
</evidence>
<comment type="caution">
    <text evidence="3">The sequence shown here is derived from an EMBL/GenBank/DDBJ whole genome shotgun (WGS) entry which is preliminary data.</text>
</comment>
<evidence type="ECO:0000259" key="2">
    <source>
        <dbReference type="Pfam" id="PF01682"/>
    </source>
</evidence>
<proteinExistence type="predicted"/>
<evidence type="ECO:0000256" key="1">
    <source>
        <dbReference type="SAM" id="SignalP"/>
    </source>
</evidence>
<dbReference type="OrthoDB" id="5843172at2759"/>
<dbReference type="InterPro" id="IPR002602">
    <property type="entry name" value="DB"/>
</dbReference>
<dbReference type="EMBL" id="CANHGI010000005">
    <property type="protein sequence ID" value="CAI5451632.1"/>
    <property type="molecule type" value="Genomic_DNA"/>
</dbReference>